<feature type="coiled-coil region" evidence="5">
    <location>
        <begin position="50"/>
        <end position="77"/>
    </location>
</feature>
<feature type="domain" description="Rod shape-determining protein MreC beta-barrel core" evidence="6">
    <location>
        <begin position="93"/>
        <end position="241"/>
    </location>
</feature>
<evidence type="ECO:0000256" key="4">
    <source>
        <dbReference type="ARBA" id="ARBA00032089"/>
    </source>
</evidence>
<keyword evidence="8" id="KW-1185">Reference proteome</keyword>
<reference evidence="7" key="2">
    <citation type="submission" date="2020-09" db="EMBL/GenBank/DDBJ databases">
        <authorList>
            <person name="Sun Q."/>
            <person name="Zhou Y."/>
        </authorList>
    </citation>
    <scope>NUCLEOTIDE SEQUENCE</scope>
    <source>
        <strain evidence="7">CGMCC 1.12924</strain>
    </source>
</reference>
<dbReference type="InterPro" id="IPR042175">
    <property type="entry name" value="Cell/Rod_MreC_2"/>
</dbReference>
<keyword evidence="5" id="KW-0175">Coiled coil</keyword>
<dbReference type="RefSeq" id="WP_229741310.1">
    <property type="nucleotide sequence ID" value="NZ_BMGK01000003.1"/>
</dbReference>
<dbReference type="Gene3D" id="2.40.10.350">
    <property type="entry name" value="Rod shape-determining protein MreC, domain 2"/>
    <property type="match status" value="1"/>
</dbReference>
<evidence type="ECO:0000256" key="2">
    <source>
        <dbReference type="ARBA" id="ARBA00013855"/>
    </source>
</evidence>
<evidence type="ECO:0000313" key="8">
    <source>
        <dbReference type="Proteomes" id="UP000652231"/>
    </source>
</evidence>
<sequence>MLLFVLSLALTIQSHSYHQSKFVHSANFITGGIYTLKSDVTGYFGLRAENRLLLEENSQLKNQLQLYEANQLQLTETDSSMAGFEFVYRPAEVINNSFSKANNYLTLKGGSNQGINPSMGVITANGIVGITDQVSPNYTTVLSLLNSKSSISVALKESGHFGSLIWDGGNPSTMQLIDISRQAPVKVGDTIITDGRSTIFPKDLLVGTVSDFKFDNSGNFYIIDVNLFNDMTRTRQVYVIENREAQEIQELESKSHDE</sequence>
<keyword evidence="3" id="KW-0133">Cell shape</keyword>
<dbReference type="GO" id="GO:0008360">
    <property type="term" value="P:regulation of cell shape"/>
    <property type="evidence" value="ECO:0007669"/>
    <property type="project" value="UniProtKB-KW"/>
</dbReference>
<dbReference type="Proteomes" id="UP000652231">
    <property type="component" value="Unassembled WGS sequence"/>
</dbReference>
<organism evidence="7 8">
    <name type="scientific">Planktosalinus lacus</name>
    <dbReference type="NCBI Taxonomy" id="1526573"/>
    <lineage>
        <taxon>Bacteria</taxon>
        <taxon>Pseudomonadati</taxon>
        <taxon>Bacteroidota</taxon>
        <taxon>Flavobacteriia</taxon>
        <taxon>Flavobacteriales</taxon>
        <taxon>Flavobacteriaceae</taxon>
        <taxon>Planktosalinus</taxon>
    </lineage>
</organism>
<protein>
    <recommendedName>
        <fullName evidence="2">Cell shape-determining protein MreC</fullName>
    </recommendedName>
    <alternativeName>
        <fullName evidence="4">Cell shape protein MreC</fullName>
    </alternativeName>
</protein>
<reference evidence="7" key="1">
    <citation type="journal article" date="2014" name="Int. J. Syst. Evol. Microbiol.">
        <title>Complete genome sequence of Corynebacterium casei LMG S-19264T (=DSM 44701T), isolated from a smear-ripened cheese.</title>
        <authorList>
            <consortium name="US DOE Joint Genome Institute (JGI-PGF)"/>
            <person name="Walter F."/>
            <person name="Albersmeier A."/>
            <person name="Kalinowski J."/>
            <person name="Ruckert C."/>
        </authorList>
    </citation>
    <scope>NUCLEOTIDE SEQUENCE</scope>
    <source>
        <strain evidence="7">CGMCC 1.12924</strain>
    </source>
</reference>
<dbReference type="Gene3D" id="2.40.10.340">
    <property type="entry name" value="Rod shape-determining protein MreC, domain 1"/>
    <property type="match status" value="1"/>
</dbReference>
<evidence type="ECO:0000313" key="7">
    <source>
        <dbReference type="EMBL" id="GGD86008.1"/>
    </source>
</evidence>
<dbReference type="EMBL" id="BMGK01000003">
    <property type="protein sequence ID" value="GGD86008.1"/>
    <property type="molecule type" value="Genomic_DNA"/>
</dbReference>
<evidence type="ECO:0000256" key="3">
    <source>
        <dbReference type="ARBA" id="ARBA00022960"/>
    </source>
</evidence>
<evidence type="ECO:0000259" key="6">
    <source>
        <dbReference type="Pfam" id="PF04085"/>
    </source>
</evidence>
<dbReference type="InterPro" id="IPR055342">
    <property type="entry name" value="MreC_beta-barrel_core"/>
</dbReference>
<accession>A0A8J2Y9C3</accession>
<gene>
    <name evidence="7" type="primary">mreC</name>
    <name evidence="7" type="ORF">GCM10011312_07550</name>
</gene>
<dbReference type="Pfam" id="PF04085">
    <property type="entry name" value="MreC"/>
    <property type="match status" value="1"/>
</dbReference>
<dbReference type="GO" id="GO:0005886">
    <property type="term" value="C:plasma membrane"/>
    <property type="evidence" value="ECO:0007669"/>
    <property type="project" value="TreeGrafter"/>
</dbReference>
<dbReference type="InterPro" id="IPR007221">
    <property type="entry name" value="MreC"/>
</dbReference>
<dbReference type="InterPro" id="IPR042177">
    <property type="entry name" value="Cell/Rod_1"/>
</dbReference>
<dbReference type="NCBIfam" id="NF010532">
    <property type="entry name" value="PRK13922.9-3"/>
    <property type="match status" value="1"/>
</dbReference>
<proteinExistence type="inferred from homology"/>
<comment type="caution">
    <text evidence="7">The sequence shown here is derived from an EMBL/GenBank/DDBJ whole genome shotgun (WGS) entry which is preliminary data.</text>
</comment>
<dbReference type="PIRSF" id="PIRSF038471">
    <property type="entry name" value="MreC"/>
    <property type="match status" value="1"/>
</dbReference>
<dbReference type="AlphaFoldDB" id="A0A8J2Y9C3"/>
<evidence type="ECO:0000256" key="5">
    <source>
        <dbReference type="SAM" id="Coils"/>
    </source>
</evidence>
<evidence type="ECO:0000256" key="1">
    <source>
        <dbReference type="ARBA" id="ARBA00009369"/>
    </source>
</evidence>
<comment type="similarity">
    <text evidence="1">Belongs to the MreC family.</text>
</comment>
<dbReference type="PANTHER" id="PTHR34138">
    <property type="entry name" value="CELL SHAPE-DETERMINING PROTEIN MREC"/>
    <property type="match status" value="1"/>
</dbReference>
<dbReference type="PANTHER" id="PTHR34138:SF1">
    <property type="entry name" value="CELL SHAPE-DETERMINING PROTEIN MREC"/>
    <property type="match status" value="1"/>
</dbReference>
<name>A0A8J2Y9C3_9FLAO</name>